<keyword evidence="1" id="KW-0812">Transmembrane</keyword>
<evidence type="ECO:0000313" key="2">
    <source>
        <dbReference type="EMBL" id="ARD85419.1"/>
    </source>
</evidence>
<keyword evidence="3" id="KW-1185">Reference proteome</keyword>
<dbReference type="Proteomes" id="UP000192050">
    <property type="component" value="Chromosome"/>
</dbReference>
<feature type="transmembrane region" description="Helical" evidence="1">
    <location>
        <begin position="45"/>
        <end position="64"/>
    </location>
</feature>
<proteinExistence type="predicted"/>
<accession>A0A1V0N5Q9</accession>
<organism evidence="2 3">
    <name type="scientific">Ferroplasma acidiphilum</name>
    <dbReference type="NCBI Taxonomy" id="74969"/>
    <lineage>
        <taxon>Archaea</taxon>
        <taxon>Methanobacteriati</taxon>
        <taxon>Thermoplasmatota</taxon>
        <taxon>Thermoplasmata</taxon>
        <taxon>Thermoplasmatales</taxon>
        <taxon>Ferroplasmaceae</taxon>
        <taxon>Ferroplasma</taxon>
    </lineage>
</organism>
<feature type="transmembrane region" description="Helical" evidence="1">
    <location>
        <begin position="76"/>
        <end position="103"/>
    </location>
</feature>
<feature type="transmembrane region" description="Helical" evidence="1">
    <location>
        <begin position="115"/>
        <end position="136"/>
    </location>
</feature>
<keyword evidence="1" id="KW-1133">Transmembrane helix</keyword>
<dbReference type="AlphaFoldDB" id="A0A1V0N5Q9"/>
<protein>
    <submittedName>
        <fullName evidence="2">Uncharacterized protein</fullName>
    </submittedName>
</protein>
<keyword evidence="1" id="KW-0472">Membrane</keyword>
<evidence type="ECO:0000313" key="3">
    <source>
        <dbReference type="Proteomes" id="UP000192050"/>
    </source>
</evidence>
<evidence type="ECO:0000256" key="1">
    <source>
        <dbReference type="SAM" id="Phobius"/>
    </source>
</evidence>
<feature type="transmembrane region" description="Helical" evidence="1">
    <location>
        <begin position="6"/>
        <end position="33"/>
    </location>
</feature>
<sequence>MVNLYGLIMGFIYLIIFYIISWRMLVYILFLIYRKYIPESSTKKSILFSTVITFSILILLYYPLYGIYLLATKDVFPLGIAGLIIVYLNISVIIGFAPLSIIYTTRDNYKAALKIGGLTSVVLFLYMNLSAFIFLVS</sequence>
<dbReference type="EMBL" id="CP015363">
    <property type="protein sequence ID" value="ARD85419.1"/>
    <property type="molecule type" value="Genomic_DNA"/>
</dbReference>
<gene>
    <name evidence="2" type="ORF">FAD_1572</name>
</gene>
<reference evidence="2 3" key="1">
    <citation type="submission" date="2011-10" db="EMBL/GenBank/DDBJ databases">
        <title>Metabolic and evolutionary patterns in the extreme acidophile Ferroplasma acidiphilum.</title>
        <authorList>
            <person name="Golyshina O.V."/>
            <person name="Kozyavkin S.A."/>
            <person name="Tatusov R.L."/>
            <person name="Slesarev A.I."/>
            <person name="Golyshin P.N."/>
        </authorList>
    </citation>
    <scope>NUCLEOTIDE SEQUENCE [LARGE SCALE GENOMIC DNA]</scope>
    <source>
        <strain evidence="3">Y</strain>
    </source>
</reference>
<dbReference type="KEGG" id="fai:FAD_1572"/>
<name>A0A1V0N5Q9_9ARCH</name>